<sequence length="459" mass="51774">MKKLLSSEKTIWNFAGSKTGDGTSANSCYSWSSQPTPEGFMRSQAWGKLAATCVEVSGKKMTSGNDCSILAMEGEVNMKASHICGKQFIYSCTPTSSDDCVVAVIFLVEDWHRNSYGELVVYDNEEILKAVHPKPGRIVIFPASLEHVIKPPAIDLSRRLYALKFNLLVSDEKRQIQPALKGDNHVFRPDLWPSCKFLSKANSTSNGNEVESIDLKKFLTRNFTTADGYSIVVFDDLLPVRDLDALMLTVQSGGYNDMEADLYSADNVQWILGFEVNEFVQTSMWQLFSRIVTTVSGKEGYYPYDIGCNNIQKSDTTTIHRDCELHENEFTLLVYLNQNWTENQHGETVFFADMEGSEVIFALRPKYGRIAIFHGLIPHSARPPPFTFAGARFTFAVKMSPSKEIAEKKSLIVELDVLYEILDKLEGEEAINLRNIIQDILEGKVDREVVQKIMLKYEE</sequence>
<keyword evidence="3" id="KW-1185">Reference proteome</keyword>
<organism evidence="2 3">
    <name type="scientific">Acropora cervicornis</name>
    <name type="common">Staghorn coral</name>
    <dbReference type="NCBI Taxonomy" id="6130"/>
    <lineage>
        <taxon>Eukaryota</taxon>
        <taxon>Metazoa</taxon>
        <taxon>Cnidaria</taxon>
        <taxon>Anthozoa</taxon>
        <taxon>Hexacorallia</taxon>
        <taxon>Scleractinia</taxon>
        <taxon>Astrocoeniina</taxon>
        <taxon>Acroporidae</taxon>
        <taxon>Acropora</taxon>
    </lineage>
</organism>
<name>A0AAD9VAW4_ACRCE</name>
<dbReference type="EMBL" id="JARQWQ010000015">
    <property type="protein sequence ID" value="KAK2567230.1"/>
    <property type="molecule type" value="Genomic_DNA"/>
</dbReference>
<dbReference type="Pfam" id="PF13640">
    <property type="entry name" value="2OG-FeII_Oxy_3"/>
    <property type="match status" value="1"/>
</dbReference>
<protein>
    <recommendedName>
        <fullName evidence="1">Prolyl 4-hydroxylase alpha subunit Fe(2+) 2OG dioxygenase domain-containing protein</fullName>
    </recommendedName>
</protein>
<comment type="caution">
    <text evidence="2">The sequence shown here is derived from an EMBL/GenBank/DDBJ whole genome shotgun (WGS) entry which is preliminary data.</text>
</comment>
<dbReference type="InterPro" id="IPR044862">
    <property type="entry name" value="Pro_4_hyd_alph_FE2OG_OXY"/>
</dbReference>
<dbReference type="PANTHER" id="PTHR35169:SF1">
    <property type="entry name" value="PROLYL 4-HYDROXYLASE ALPHA SUBUNIT FE(2+) 2OG DIOXYGENASE DOMAIN-CONTAINING PROTEIN"/>
    <property type="match status" value="1"/>
</dbReference>
<evidence type="ECO:0000259" key="1">
    <source>
        <dbReference type="Pfam" id="PF13640"/>
    </source>
</evidence>
<dbReference type="Proteomes" id="UP001249851">
    <property type="component" value="Unassembled WGS sequence"/>
</dbReference>
<reference evidence="2" key="2">
    <citation type="journal article" date="2023" name="Science">
        <title>Genomic signatures of disease resistance in endangered staghorn corals.</title>
        <authorList>
            <person name="Vollmer S.V."/>
            <person name="Selwyn J.D."/>
            <person name="Despard B.A."/>
            <person name="Roesel C.L."/>
        </authorList>
    </citation>
    <scope>NUCLEOTIDE SEQUENCE</scope>
    <source>
        <strain evidence="2">K2</strain>
    </source>
</reference>
<evidence type="ECO:0000313" key="3">
    <source>
        <dbReference type="Proteomes" id="UP001249851"/>
    </source>
</evidence>
<dbReference type="AlphaFoldDB" id="A0AAD9VAW4"/>
<reference evidence="2" key="1">
    <citation type="journal article" date="2023" name="G3 (Bethesda)">
        <title>Whole genome assembly and annotation of the endangered Caribbean coral Acropora cervicornis.</title>
        <authorList>
            <person name="Selwyn J.D."/>
            <person name="Vollmer S.V."/>
        </authorList>
    </citation>
    <scope>NUCLEOTIDE SEQUENCE</scope>
    <source>
        <strain evidence="2">K2</strain>
    </source>
</reference>
<accession>A0AAD9VAW4</accession>
<evidence type="ECO:0000313" key="2">
    <source>
        <dbReference type="EMBL" id="KAK2567230.1"/>
    </source>
</evidence>
<feature type="domain" description="Prolyl 4-hydroxylase alpha subunit Fe(2+) 2OG dioxygenase" evidence="1">
    <location>
        <begin position="311"/>
        <end position="384"/>
    </location>
</feature>
<dbReference type="PANTHER" id="PTHR35169">
    <property type="entry name" value="FE2OG DIOXYGENASE DOMAIN-CONTAINING PROTEIN"/>
    <property type="match status" value="1"/>
</dbReference>
<dbReference type="Gene3D" id="2.60.120.620">
    <property type="entry name" value="q2cbj1_9rhob like domain"/>
    <property type="match status" value="2"/>
</dbReference>
<gene>
    <name evidence="2" type="ORF">P5673_009041</name>
</gene>
<proteinExistence type="predicted"/>